<reference evidence="1" key="1">
    <citation type="journal article" date="2021" name="New Phytol.">
        <title>Evolutionary innovations through gain and loss of genes in the ectomycorrhizal Boletales.</title>
        <authorList>
            <person name="Wu G."/>
            <person name="Miyauchi S."/>
            <person name="Morin E."/>
            <person name="Kuo A."/>
            <person name="Drula E."/>
            <person name="Varga T."/>
            <person name="Kohler A."/>
            <person name="Feng B."/>
            <person name="Cao Y."/>
            <person name="Lipzen A."/>
            <person name="Daum C."/>
            <person name="Hundley H."/>
            <person name="Pangilinan J."/>
            <person name="Johnson J."/>
            <person name="Barry K."/>
            <person name="LaButti K."/>
            <person name="Ng V."/>
            <person name="Ahrendt S."/>
            <person name="Min B."/>
            <person name="Choi I.G."/>
            <person name="Park H."/>
            <person name="Plett J.M."/>
            <person name="Magnuson J."/>
            <person name="Spatafora J.W."/>
            <person name="Nagy L.G."/>
            <person name="Henrissat B."/>
            <person name="Grigoriev I.V."/>
            <person name="Yang Z.L."/>
            <person name="Xu J."/>
            <person name="Martin F.M."/>
        </authorList>
    </citation>
    <scope>NUCLEOTIDE SEQUENCE</scope>
    <source>
        <strain evidence="1">ATCC 28755</strain>
    </source>
</reference>
<organism evidence="1 2">
    <name type="scientific">Hygrophoropsis aurantiaca</name>
    <dbReference type="NCBI Taxonomy" id="72124"/>
    <lineage>
        <taxon>Eukaryota</taxon>
        <taxon>Fungi</taxon>
        <taxon>Dikarya</taxon>
        <taxon>Basidiomycota</taxon>
        <taxon>Agaricomycotina</taxon>
        <taxon>Agaricomycetes</taxon>
        <taxon>Agaricomycetidae</taxon>
        <taxon>Boletales</taxon>
        <taxon>Coniophorineae</taxon>
        <taxon>Hygrophoropsidaceae</taxon>
        <taxon>Hygrophoropsis</taxon>
    </lineage>
</organism>
<evidence type="ECO:0000313" key="2">
    <source>
        <dbReference type="Proteomes" id="UP000790377"/>
    </source>
</evidence>
<protein>
    <submittedName>
        <fullName evidence="1">Uncharacterized protein</fullName>
    </submittedName>
</protein>
<accession>A0ACB7ZWR8</accession>
<dbReference type="Proteomes" id="UP000790377">
    <property type="component" value="Unassembled WGS sequence"/>
</dbReference>
<sequence length="422" mass="47038">MSTNPPKTIQPWLAQYAEPTADWEWPTQLWKSAWEEGTSNLGGADGVADVALPPRCRGGRGFGWQFDEFGTTGVYVRDEYLRIARGMVDFAAERSGSTLPQEFAQLDITEGLPPNPFLGAGVAMPLTGSPGIGKFLFLHVLLGLRLNAHLPTLLQFNPAECYLFTARGAHRLLPSTISNWEFKRFSAMLPSTWCLIDSNDLMPAPPHVVRHPRAVPPLDWDRRRMSPGKHFYMAPWNATEAILARPLQRRTPLPSARALQRWFTRYVPSALSAYKHAHDPAAYEIELARALECVTVSARYPTCPDRDAPPLFAHAALALKDTAQEVRYLSVENVRAYEVFACYPRQPEGCGSEHGEWRVPTRYLAERVVRALGLEGGGRGPSVNGCTGGCDEMEVHRMFREIFERCPELDAVAACLETASIY</sequence>
<evidence type="ECO:0000313" key="1">
    <source>
        <dbReference type="EMBL" id="KAH7905324.1"/>
    </source>
</evidence>
<dbReference type="EMBL" id="MU268216">
    <property type="protein sequence ID" value="KAH7905324.1"/>
    <property type="molecule type" value="Genomic_DNA"/>
</dbReference>
<name>A0ACB7ZWR8_9AGAM</name>
<proteinExistence type="predicted"/>
<comment type="caution">
    <text evidence="1">The sequence shown here is derived from an EMBL/GenBank/DDBJ whole genome shotgun (WGS) entry which is preliminary data.</text>
</comment>
<gene>
    <name evidence="1" type="ORF">BJ138DRAFT_1118574</name>
</gene>
<keyword evidence="2" id="KW-1185">Reference proteome</keyword>